<dbReference type="SFLD" id="SFLDG01091">
    <property type="entry name" value="uncharacterized_CHP01210-like"/>
    <property type="match status" value="1"/>
</dbReference>
<gene>
    <name evidence="8" type="ORF">SAMN05216190_12922</name>
</gene>
<dbReference type="GO" id="GO:0046872">
    <property type="term" value="F:metal ion binding"/>
    <property type="evidence" value="ECO:0007669"/>
    <property type="project" value="UniProtKB-KW"/>
</dbReference>
<dbReference type="InterPro" id="IPR007197">
    <property type="entry name" value="rSAM"/>
</dbReference>
<keyword evidence="5" id="KW-0408">Iron</keyword>
<evidence type="ECO:0000313" key="8">
    <source>
        <dbReference type="EMBL" id="SFQ02915.1"/>
    </source>
</evidence>
<dbReference type="NCBIfam" id="TIGR01212">
    <property type="entry name" value="TIGR01212 family radical SAM protein"/>
    <property type="match status" value="1"/>
</dbReference>
<dbReference type="SMART" id="SM00729">
    <property type="entry name" value="Elp3"/>
    <property type="match status" value="1"/>
</dbReference>
<organism evidence="8 9">
    <name type="scientific">Pseudomonas borbori</name>
    <dbReference type="NCBI Taxonomy" id="289003"/>
    <lineage>
        <taxon>Bacteria</taxon>
        <taxon>Pseudomonadati</taxon>
        <taxon>Pseudomonadota</taxon>
        <taxon>Gammaproteobacteria</taxon>
        <taxon>Pseudomonadales</taxon>
        <taxon>Pseudomonadaceae</taxon>
        <taxon>Pseudomonas</taxon>
    </lineage>
</organism>
<evidence type="ECO:0000256" key="4">
    <source>
        <dbReference type="ARBA" id="ARBA00022723"/>
    </source>
</evidence>
<dbReference type="SUPFAM" id="SSF102114">
    <property type="entry name" value="Radical SAM enzymes"/>
    <property type="match status" value="1"/>
</dbReference>
<evidence type="ECO:0000256" key="6">
    <source>
        <dbReference type="ARBA" id="ARBA00023014"/>
    </source>
</evidence>
<dbReference type="RefSeq" id="WP_090503952.1">
    <property type="nucleotide sequence ID" value="NZ_FOWX01000029.1"/>
</dbReference>
<dbReference type="STRING" id="289003.SAMN05216190_12922"/>
<keyword evidence="9" id="KW-1185">Reference proteome</keyword>
<evidence type="ECO:0000256" key="2">
    <source>
        <dbReference type="ARBA" id="ARBA00022485"/>
    </source>
</evidence>
<keyword evidence="2" id="KW-0004">4Fe-4S</keyword>
<dbReference type="PROSITE" id="PS51918">
    <property type="entry name" value="RADICAL_SAM"/>
    <property type="match status" value="1"/>
</dbReference>
<reference evidence="9" key="1">
    <citation type="submission" date="2016-10" db="EMBL/GenBank/DDBJ databases">
        <authorList>
            <person name="Varghese N."/>
            <person name="Submissions S."/>
        </authorList>
    </citation>
    <scope>NUCLEOTIDE SEQUENCE [LARGE SCALE GENOMIC DNA]</scope>
    <source>
        <strain evidence="9">DSM 17834</strain>
    </source>
</reference>
<keyword evidence="6" id="KW-0411">Iron-sulfur</keyword>
<evidence type="ECO:0000313" key="9">
    <source>
        <dbReference type="Proteomes" id="UP000198784"/>
    </source>
</evidence>
<dbReference type="Proteomes" id="UP000198784">
    <property type="component" value="Unassembled WGS sequence"/>
</dbReference>
<dbReference type="AlphaFoldDB" id="A0A1I5V5Z6"/>
<proteinExistence type="predicted"/>
<accession>A0A1I5V5Z6</accession>
<protein>
    <recommendedName>
        <fullName evidence="7">Radical SAM core domain-containing protein</fullName>
    </recommendedName>
</protein>
<dbReference type="PANTHER" id="PTHR11135">
    <property type="entry name" value="HISTONE ACETYLTRANSFERASE-RELATED"/>
    <property type="match status" value="1"/>
</dbReference>
<evidence type="ECO:0000256" key="3">
    <source>
        <dbReference type="ARBA" id="ARBA00022691"/>
    </source>
</evidence>
<evidence type="ECO:0000259" key="7">
    <source>
        <dbReference type="PROSITE" id="PS51918"/>
    </source>
</evidence>
<feature type="domain" description="Radical SAM core" evidence="7">
    <location>
        <begin position="22"/>
        <end position="266"/>
    </location>
</feature>
<dbReference type="Pfam" id="PF16199">
    <property type="entry name" value="Radical_SAM_C"/>
    <property type="match status" value="1"/>
</dbReference>
<dbReference type="SFLD" id="SFLDG01086">
    <property type="entry name" value="elongater_protein-like"/>
    <property type="match status" value="1"/>
</dbReference>
<dbReference type="PANTHER" id="PTHR11135:SF1">
    <property type="entry name" value="PROTEIN YHCC"/>
    <property type="match status" value="1"/>
</dbReference>
<name>A0A1I5V5Z6_9PSED</name>
<keyword evidence="3" id="KW-0949">S-adenosyl-L-methionine</keyword>
<dbReference type="Pfam" id="PF04055">
    <property type="entry name" value="Radical_SAM"/>
    <property type="match status" value="1"/>
</dbReference>
<dbReference type="InterPro" id="IPR005911">
    <property type="entry name" value="YhcC-like"/>
</dbReference>
<dbReference type="Gene3D" id="3.30.750.200">
    <property type="match status" value="1"/>
</dbReference>
<dbReference type="InterPro" id="IPR058240">
    <property type="entry name" value="rSAM_sf"/>
</dbReference>
<dbReference type="InterPro" id="IPR039661">
    <property type="entry name" value="ELP3"/>
</dbReference>
<dbReference type="InterPro" id="IPR032432">
    <property type="entry name" value="Radical_SAM_C"/>
</dbReference>
<evidence type="ECO:0000256" key="1">
    <source>
        <dbReference type="ARBA" id="ARBA00001966"/>
    </source>
</evidence>
<dbReference type="GO" id="GO:0003824">
    <property type="term" value="F:catalytic activity"/>
    <property type="evidence" value="ECO:0007669"/>
    <property type="project" value="InterPro"/>
</dbReference>
<evidence type="ECO:0000256" key="5">
    <source>
        <dbReference type="ARBA" id="ARBA00023004"/>
    </source>
</evidence>
<dbReference type="InterPro" id="IPR006638">
    <property type="entry name" value="Elp3/MiaA/NifB-like_rSAM"/>
</dbReference>
<dbReference type="GO" id="GO:0051539">
    <property type="term" value="F:4 iron, 4 sulfur cluster binding"/>
    <property type="evidence" value="ECO:0007669"/>
    <property type="project" value="UniProtKB-KW"/>
</dbReference>
<keyword evidence="4" id="KW-0479">Metal-binding</keyword>
<dbReference type="EMBL" id="FOWX01000029">
    <property type="protein sequence ID" value="SFQ02915.1"/>
    <property type="molecule type" value="Genomic_DNA"/>
</dbReference>
<sequence>MSADTPWQGRRYYPISQYFRRRFGERVAKISVSIAETCPNRSPDNALDPCIFCDEWGSAAYPMEKDRALLEQIRFNKNLVSRRLKSQRFLVYFQSYTNTLDKVEILRQRFATALSEDYVDGLVVGTRPDCLPRRIFPLLEEMSQRSYVMVELGAQSFFNDQLEFLKRGHSAEKNIEAVFALARHTHVDIGVHLIFGMPGETPARLIETARIINNLPISNVKLHNLHVLTNTALAQMYRRGEFVPDELDAYADKVILFLRHLAPTVAVQRLAAVASRWDELIAPKWTGQKMQPIDFIENRMRHAGVVQGDLYAADRMPERILLASGQEPNCSG</sequence>
<dbReference type="OrthoDB" id="9801689at2"/>
<comment type="cofactor">
    <cofactor evidence="1">
        <name>[4Fe-4S] cluster</name>
        <dbReference type="ChEBI" id="CHEBI:49883"/>
    </cofactor>
</comment>
<dbReference type="SFLD" id="SFLDS00029">
    <property type="entry name" value="Radical_SAM"/>
    <property type="match status" value="1"/>
</dbReference>